<accession>A0A3L6L8B8</accession>
<organism evidence="1">
    <name type="scientific">Trypanosoma brucei equiperdum</name>
    <dbReference type="NCBI Taxonomy" id="630700"/>
    <lineage>
        <taxon>Eukaryota</taxon>
        <taxon>Discoba</taxon>
        <taxon>Euglenozoa</taxon>
        <taxon>Kinetoplastea</taxon>
        <taxon>Metakinetoplastina</taxon>
        <taxon>Trypanosomatida</taxon>
        <taxon>Trypanosomatidae</taxon>
        <taxon>Trypanosoma</taxon>
    </lineage>
</organism>
<evidence type="ECO:0000313" key="1">
    <source>
        <dbReference type="EMBL" id="RHW72495.1"/>
    </source>
</evidence>
<sequence length="140" mass="15366">MVLMSKRDATWSSGKSCFSWASSIAGISTTERVSTVNSKIEAIVDGIEGYCSVGAFEADVRRLCTDINRLVDYIEVTGVHCSSFTYISLLETLARLRLVVTQVRKQDVGDMFQCVLGARRPHGIQTPSLPTELSAQRVFG</sequence>
<comment type="caution">
    <text evidence="1">The sequence shown here is derived from an EMBL/GenBank/DDBJ whole genome shotgun (WGS) entry which is preliminary data.</text>
</comment>
<reference evidence="1" key="1">
    <citation type="submission" date="2018-09" db="EMBL/GenBank/DDBJ databases">
        <title>whole genome sequence of T. equiperdum IVM-t1 strain.</title>
        <authorList>
            <person name="Suganuma K."/>
        </authorList>
    </citation>
    <scope>NUCLEOTIDE SEQUENCE [LARGE SCALE GENOMIC DNA]</scope>
    <source>
        <strain evidence="1">IVM-t1</strain>
    </source>
</reference>
<name>A0A3L6L8B8_9TRYP</name>
<dbReference type="Proteomes" id="UP000266743">
    <property type="component" value="Chromosome 5"/>
</dbReference>
<gene>
    <name evidence="1" type="ORF">DPX39_050051000</name>
</gene>
<dbReference type="AlphaFoldDB" id="A0A3L6L8B8"/>
<proteinExistence type="predicted"/>
<protein>
    <submittedName>
        <fullName evidence="1">Trypanosoma specific protein</fullName>
    </submittedName>
</protein>
<dbReference type="EMBL" id="QSBY01000005">
    <property type="protein sequence ID" value="RHW72495.1"/>
    <property type="molecule type" value="Genomic_DNA"/>
</dbReference>